<keyword evidence="1 4" id="KW-0808">Transferase</keyword>
<evidence type="ECO:0000259" key="3">
    <source>
        <dbReference type="PROSITE" id="PS51186"/>
    </source>
</evidence>
<organism evidence="4 5">
    <name type="scientific">Lacticaseibacillus saniviri JCM 17471 = DSM 24301</name>
    <dbReference type="NCBI Taxonomy" id="1293598"/>
    <lineage>
        <taxon>Bacteria</taxon>
        <taxon>Bacillati</taxon>
        <taxon>Bacillota</taxon>
        <taxon>Bacilli</taxon>
        <taxon>Lactobacillales</taxon>
        <taxon>Lactobacillaceae</taxon>
        <taxon>Lacticaseibacillus</taxon>
    </lineage>
</organism>
<accession>A0A0R2MWG5</accession>
<name>A0A0R2MWG5_9LACO</name>
<dbReference type="InterPro" id="IPR050680">
    <property type="entry name" value="YpeA/RimI_acetyltransf"/>
</dbReference>
<protein>
    <submittedName>
        <fullName evidence="4">Acetyltransferase, GNAT family protein</fullName>
    </submittedName>
</protein>
<feature type="domain" description="N-acetyltransferase" evidence="3">
    <location>
        <begin position="1"/>
        <end position="187"/>
    </location>
</feature>
<keyword evidence="5" id="KW-1185">Reference proteome</keyword>
<keyword evidence="2" id="KW-0012">Acyltransferase</keyword>
<dbReference type="PANTHER" id="PTHR43420:SF52">
    <property type="entry name" value="N-ACETYLTRANSFERASE YODP"/>
    <property type="match status" value="1"/>
</dbReference>
<dbReference type="PANTHER" id="PTHR43420">
    <property type="entry name" value="ACETYLTRANSFERASE"/>
    <property type="match status" value="1"/>
</dbReference>
<gene>
    <name evidence="4" type="ORF">IV56_GL001034</name>
</gene>
<evidence type="ECO:0000313" key="4">
    <source>
        <dbReference type="EMBL" id="KRO16592.1"/>
    </source>
</evidence>
<evidence type="ECO:0000256" key="1">
    <source>
        <dbReference type="ARBA" id="ARBA00022679"/>
    </source>
</evidence>
<dbReference type="PROSITE" id="PS51186">
    <property type="entry name" value="GNAT"/>
    <property type="match status" value="1"/>
</dbReference>
<dbReference type="PATRIC" id="fig|1293598.4.peg.1084"/>
<dbReference type="InterPro" id="IPR000182">
    <property type="entry name" value="GNAT_dom"/>
</dbReference>
<dbReference type="CDD" id="cd04301">
    <property type="entry name" value="NAT_SF"/>
    <property type="match status" value="1"/>
</dbReference>
<reference evidence="4 5" key="1">
    <citation type="journal article" date="2015" name="Genome Announc.">
        <title>Expanding the biotechnology potential of lactobacilli through comparative genomics of 213 strains and associated genera.</title>
        <authorList>
            <person name="Sun Z."/>
            <person name="Harris H.M."/>
            <person name="McCann A."/>
            <person name="Guo C."/>
            <person name="Argimon S."/>
            <person name="Zhang W."/>
            <person name="Yang X."/>
            <person name="Jeffery I.B."/>
            <person name="Cooney J.C."/>
            <person name="Kagawa T.F."/>
            <person name="Liu W."/>
            <person name="Song Y."/>
            <person name="Salvetti E."/>
            <person name="Wrobel A."/>
            <person name="Rasinkangas P."/>
            <person name="Parkhill J."/>
            <person name="Rea M.C."/>
            <person name="O'Sullivan O."/>
            <person name="Ritari J."/>
            <person name="Douillard F.P."/>
            <person name="Paul Ross R."/>
            <person name="Yang R."/>
            <person name="Briner A.E."/>
            <person name="Felis G.E."/>
            <person name="de Vos W.M."/>
            <person name="Barrangou R."/>
            <person name="Klaenhammer T.R."/>
            <person name="Caufield P.W."/>
            <person name="Cui Y."/>
            <person name="Zhang H."/>
            <person name="O'Toole P.W."/>
        </authorList>
    </citation>
    <scope>NUCLEOTIDE SEQUENCE [LARGE SCALE GENOMIC DNA]</scope>
    <source>
        <strain evidence="4 5">DSM 24301</strain>
    </source>
</reference>
<dbReference type="GO" id="GO:0016747">
    <property type="term" value="F:acyltransferase activity, transferring groups other than amino-acyl groups"/>
    <property type="evidence" value="ECO:0007669"/>
    <property type="project" value="InterPro"/>
</dbReference>
<proteinExistence type="predicted"/>
<dbReference type="Pfam" id="PF00583">
    <property type="entry name" value="Acetyltransf_1"/>
    <property type="match status" value="1"/>
</dbReference>
<dbReference type="Proteomes" id="UP000050969">
    <property type="component" value="Unassembled WGS sequence"/>
</dbReference>
<dbReference type="SUPFAM" id="SSF55729">
    <property type="entry name" value="Acyl-CoA N-acyltransferases (Nat)"/>
    <property type="match status" value="1"/>
</dbReference>
<dbReference type="STRING" id="1293598.IV56_GL001034"/>
<evidence type="ECO:0000313" key="5">
    <source>
        <dbReference type="Proteomes" id="UP000050969"/>
    </source>
</evidence>
<sequence length="187" mass="21178">MIRPSKPEDAKAVVPLIDIVFEEMEIPELMPLPKDVLYPVFEEAFLLPGYRYSYERTFVATVEDEVKGILVGYPHVDEANIDLPFEPLLKKLGVDNKKQLFTDQESYPGEWYLDTLAVAENAQGHGLGGQLIDTVAEIIKQRGETTMSLNVDQTNPRAQALYERHGFTKNGELMIGSHRYNHMVKAL</sequence>
<evidence type="ECO:0000256" key="2">
    <source>
        <dbReference type="ARBA" id="ARBA00023315"/>
    </source>
</evidence>
<comment type="caution">
    <text evidence="4">The sequence shown here is derived from an EMBL/GenBank/DDBJ whole genome shotgun (WGS) entry which is preliminary data.</text>
</comment>
<dbReference type="AlphaFoldDB" id="A0A0R2MWG5"/>
<dbReference type="InterPro" id="IPR016181">
    <property type="entry name" value="Acyl_CoA_acyltransferase"/>
</dbReference>
<dbReference type="Gene3D" id="3.40.630.30">
    <property type="match status" value="1"/>
</dbReference>
<dbReference type="EMBL" id="JQCE01000035">
    <property type="protein sequence ID" value="KRO16592.1"/>
    <property type="molecule type" value="Genomic_DNA"/>
</dbReference>